<protein>
    <submittedName>
        <fullName evidence="5">Arm DNA-binding domain-containing protein</fullName>
    </submittedName>
</protein>
<keyword evidence="2" id="KW-0229">DNA integration</keyword>
<dbReference type="Gene3D" id="3.30.160.390">
    <property type="entry name" value="Integrase, DNA-binding domain"/>
    <property type="match status" value="1"/>
</dbReference>
<comment type="similarity">
    <text evidence="1">Belongs to the 'phage' integrase family.</text>
</comment>
<sequence length="194" mass="22677">MARQTRKLTEEQCKSAWIDRKKAILGDGGGLYLRRFPTSYSWVFIWREDGKRREIGLGGYGNKVSLAEARKRADRATRHIAAGRDPADAMFKVRQLFYRTTFEQLVRIFVRKANRGTFSHKLRTDYCNMLLRCCKTIRNMKLSAIKDSHILHDLKNIKQNEKLVKFIKFRIGNVFRWGKWNGFQTSPDMASIVA</sequence>
<keyword evidence="6" id="KW-1185">Reference proteome</keyword>
<dbReference type="GO" id="GO:0003677">
    <property type="term" value="F:DNA binding"/>
    <property type="evidence" value="ECO:0007669"/>
    <property type="project" value="UniProtKB-KW"/>
</dbReference>
<evidence type="ECO:0000259" key="4">
    <source>
        <dbReference type="Pfam" id="PF13356"/>
    </source>
</evidence>
<organism evidence="5 6">
    <name type="scientific">Mesorhizobium liriopis</name>
    <dbReference type="NCBI Taxonomy" id="2953882"/>
    <lineage>
        <taxon>Bacteria</taxon>
        <taxon>Pseudomonadati</taxon>
        <taxon>Pseudomonadota</taxon>
        <taxon>Alphaproteobacteria</taxon>
        <taxon>Hyphomicrobiales</taxon>
        <taxon>Phyllobacteriaceae</taxon>
        <taxon>Mesorhizobium</taxon>
    </lineage>
</organism>
<dbReference type="RefSeq" id="WP_252817121.1">
    <property type="nucleotide sequence ID" value="NZ_JAMXQS010000003.1"/>
</dbReference>
<feature type="domain" description="Integrase DNA-binding" evidence="4">
    <location>
        <begin position="8"/>
        <end position="88"/>
    </location>
</feature>
<evidence type="ECO:0000313" key="6">
    <source>
        <dbReference type="Proteomes" id="UP001205906"/>
    </source>
</evidence>
<evidence type="ECO:0000256" key="1">
    <source>
        <dbReference type="ARBA" id="ARBA00008857"/>
    </source>
</evidence>
<proteinExistence type="inferred from homology"/>
<dbReference type="InterPro" id="IPR038488">
    <property type="entry name" value="Integrase_DNA-bd_sf"/>
</dbReference>
<dbReference type="Proteomes" id="UP001205906">
    <property type="component" value="Unassembled WGS sequence"/>
</dbReference>
<dbReference type="PANTHER" id="PTHR30629">
    <property type="entry name" value="PROPHAGE INTEGRASE"/>
    <property type="match status" value="1"/>
</dbReference>
<dbReference type="InterPro" id="IPR050808">
    <property type="entry name" value="Phage_Integrase"/>
</dbReference>
<accession>A0ABT1C3G1</accession>
<reference evidence="5 6" key="1">
    <citation type="submission" date="2022-06" db="EMBL/GenBank/DDBJ databases">
        <title>Mesorhizobium sp. strain RP14 Genome sequencing and assembly.</title>
        <authorList>
            <person name="Kim I."/>
        </authorList>
    </citation>
    <scope>NUCLEOTIDE SEQUENCE [LARGE SCALE GENOMIC DNA]</scope>
    <source>
        <strain evidence="6">RP14(2022)</strain>
    </source>
</reference>
<keyword evidence="3 5" id="KW-0238">DNA-binding</keyword>
<dbReference type="Gene3D" id="1.10.150.130">
    <property type="match status" value="1"/>
</dbReference>
<name>A0ABT1C3G1_9HYPH</name>
<dbReference type="PANTHER" id="PTHR30629:SF2">
    <property type="entry name" value="PROPHAGE INTEGRASE INTS-RELATED"/>
    <property type="match status" value="1"/>
</dbReference>
<dbReference type="InterPro" id="IPR025166">
    <property type="entry name" value="Integrase_DNA_bind_dom"/>
</dbReference>
<comment type="caution">
    <text evidence="5">The sequence shown here is derived from an EMBL/GenBank/DDBJ whole genome shotgun (WGS) entry which is preliminary data.</text>
</comment>
<dbReference type="Pfam" id="PF13356">
    <property type="entry name" value="Arm-DNA-bind_3"/>
    <property type="match status" value="1"/>
</dbReference>
<dbReference type="EMBL" id="JAMXQS010000003">
    <property type="protein sequence ID" value="MCO6049360.1"/>
    <property type="molecule type" value="Genomic_DNA"/>
</dbReference>
<evidence type="ECO:0000256" key="3">
    <source>
        <dbReference type="ARBA" id="ARBA00023125"/>
    </source>
</evidence>
<evidence type="ECO:0000256" key="2">
    <source>
        <dbReference type="ARBA" id="ARBA00022908"/>
    </source>
</evidence>
<evidence type="ECO:0000313" key="5">
    <source>
        <dbReference type="EMBL" id="MCO6049360.1"/>
    </source>
</evidence>
<dbReference type="InterPro" id="IPR010998">
    <property type="entry name" value="Integrase_recombinase_N"/>
</dbReference>
<gene>
    <name evidence="5" type="ORF">NGM99_06105</name>
</gene>